<proteinExistence type="predicted"/>
<name>A0A016U4M9_9BILA</name>
<gene>
    <name evidence="1" type="primary">Acey_s0060.g3170</name>
    <name evidence="1" type="ORF">Y032_0060g3170</name>
</gene>
<dbReference type="AlphaFoldDB" id="A0A016U4M9"/>
<dbReference type="Proteomes" id="UP000024635">
    <property type="component" value="Unassembled WGS sequence"/>
</dbReference>
<reference evidence="2" key="1">
    <citation type="journal article" date="2015" name="Nat. Genet.">
        <title>The genome and transcriptome of the zoonotic hookworm Ancylostoma ceylanicum identify infection-specific gene families.</title>
        <authorList>
            <person name="Schwarz E.M."/>
            <person name="Hu Y."/>
            <person name="Antoshechkin I."/>
            <person name="Miller M.M."/>
            <person name="Sternberg P.W."/>
            <person name="Aroian R.V."/>
        </authorList>
    </citation>
    <scope>NUCLEOTIDE SEQUENCE</scope>
    <source>
        <strain evidence="2">HY135</strain>
    </source>
</reference>
<dbReference type="EMBL" id="JARK01001396">
    <property type="protein sequence ID" value="EYC09533.1"/>
    <property type="molecule type" value="Genomic_DNA"/>
</dbReference>
<protein>
    <submittedName>
        <fullName evidence="1">Uncharacterized protein</fullName>
    </submittedName>
</protein>
<keyword evidence="2" id="KW-1185">Reference proteome</keyword>
<organism evidence="1 2">
    <name type="scientific">Ancylostoma ceylanicum</name>
    <dbReference type="NCBI Taxonomy" id="53326"/>
    <lineage>
        <taxon>Eukaryota</taxon>
        <taxon>Metazoa</taxon>
        <taxon>Ecdysozoa</taxon>
        <taxon>Nematoda</taxon>
        <taxon>Chromadorea</taxon>
        <taxon>Rhabditida</taxon>
        <taxon>Rhabditina</taxon>
        <taxon>Rhabditomorpha</taxon>
        <taxon>Strongyloidea</taxon>
        <taxon>Ancylostomatidae</taxon>
        <taxon>Ancylostomatinae</taxon>
        <taxon>Ancylostoma</taxon>
    </lineage>
</organism>
<dbReference type="OrthoDB" id="5327538at2759"/>
<comment type="caution">
    <text evidence="1">The sequence shown here is derived from an EMBL/GenBank/DDBJ whole genome shotgun (WGS) entry which is preliminary data.</text>
</comment>
<evidence type="ECO:0000313" key="2">
    <source>
        <dbReference type="Proteomes" id="UP000024635"/>
    </source>
</evidence>
<accession>A0A016U4M9</accession>
<evidence type="ECO:0000313" key="1">
    <source>
        <dbReference type="EMBL" id="EYC09533.1"/>
    </source>
</evidence>
<sequence length="90" mass="10010">MISLSSLLCDHHGLCFNLSKQVGRNLLDWRFSFWTVADKRRDRGAGTLVACCIESAGMLGRDTEEIDTSSFSAAFGDTRDHPVEILKSFV</sequence>